<evidence type="ECO:0000256" key="1">
    <source>
        <dbReference type="SAM" id="MobiDB-lite"/>
    </source>
</evidence>
<organism evidence="2 3">
    <name type="scientific">Paramecium primaurelia</name>
    <dbReference type="NCBI Taxonomy" id="5886"/>
    <lineage>
        <taxon>Eukaryota</taxon>
        <taxon>Sar</taxon>
        <taxon>Alveolata</taxon>
        <taxon>Ciliophora</taxon>
        <taxon>Intramacronucleata</taxon>
        <taxon>Oligohymenophorea</taxon>
        <taxon>Peniculida</taxon>
        <taxon>Parameciidae</taxon>
        <taxon>Paramecium</taxon>
    </lineage>
</organism>
<evidence type="ECO:0000313" key="2">
    <source>
        <dbReference type="EMBL" id="CAD8043630.1"/>
    </source>
</evidence>
<reference evidence="2" key="1">
    <citation type="submission" date="2021-01" db="EMBL/GenBank/DDBJ databases">
        <authorList>
            <consortium name="Genoscope - CEA"/>
            <person name="William W."/>
        </authorList>
    </citation>
    <scope>NUCLEOTIDE SEQUENCE</scope>
</reference>
<protein>
    <submittedName>
        <fullName evidence="2">Uncharacterized protein</fullName>
    </submittedName>
</protein>
<feature type="region of interest" description="Disordered" evidence="1">
    <location>
        <begin position="1"/>
        <end position="37"/>
    </location>
</feature>
<evidence type="ECO:0000313" key="3">
    <source>
        <dbReference type="Proteomes" id="UP000688137"/>
    </source>
</evidence>
<feature type="compositionally biased region" description="Polar residues" evidence="1">
    <location>
        <begin position="1"/>
        <end position="16"/>
    </location>
</feature>
<gene>
    <name evidence="2" type="ORF">PPRIM_AZ9-3.1.T0050284</name>
</gene>
<proteinExistence type="predicted"/>
<comment type="caution">
    <text evidence="2">The sequence shown here is derived from an EMBL/GenBank/DDBJ whole genome shotgun (WGS) entry which is preliminary data.</text>
</comment>
<dbReference type="Proteomes" id="UP000688137">
    <property type="component" value="Unassembled WGS sequence"/>
</dbReference>
<name>A0A8S1JSN5_PARPR</name>
<dbReference type="EMBL" id="CAJJDM010000002">
    <property type="protein sequence ID" value="CAD8043630.1"/>
    <property type="molecule type" value="Genomic_DNA"/>
</dbReference>
<keyword evidence="3" id="KW-1185">Reference proteome</keyword>
<sequence length="102" mass="11884">MNDSLRSLSTNDSLEGQTRKKKKSNATSKKTNRPQNISYTEVVDLLNPSNLFINKNLEEEFNAIELIPETSYFPHFKFILDENLTCTETKWRRLPTFIKLTS</sequence>
<dbReference type="AlphaFoldDB" id="A0A8S1JSN5"/>
<accession>A0A8S1JSN5</accession>